<accession>A0ABW5IQY0</accession>
<name>A0ABW5IQY0_9BACT</name>
<keyword evidence="1" id="KW-1133">Transmembrane helix</keyword>
<dbReference type="RefSeq" id="WP_377511276.1">
    <property type="nucleotide sequence ID" value="NZ_JBHULU010000022.1"/>
</dbReference>
<organism evidence="2 3">
    <name type="scientific">Pontibacter locisalis</name>
    <dbReference type="NCBI Taxonomy" id="1719035"/>
    <lineage>
        <taxon>Bacteria</taxon>
        <taxon>Pseudomonadati</taxon>
        <taxon>Bacteroidota</taxon>
        <taxon>Cytophagia</taxon>
        <taxon>Cytophagales</taxon>
        <taxon>Hymenobacteraceae</taxon>
        <taxon>Pontibacter</taxon>
    </lineage>
</organism>
<reference evidence="3" key="1">
    <citation type="journal article" date="2019" name="Int. J. Syst. Evol. Microbiol.">
        <title>The Global Catalogue of Microorganisms (GCM) 10K type strain sequencing project: providing services to taxonomists for standard genome sequencing and annotation.</title>
        <authorList>
            <consortium name="The Broad Institute Genomics Platform"/>
            <consortium name="The Broad Institute Genome Sequencing Center for Infectious Disease"/>
            <person name="Wu L."/>
            <person name="Ma J."/>
        </authorList>
    </citation>
    <scope>NUCLEOTIDE SEQUENCE [LARGE SCALE GENOMIC DNA]</scope>
    <source>
        <strain evidence="3">KCTC 42498</strain>
    </source>
</reference>
<feature type="transmembrane region" description="Helical" evidence="1">
    <location>
        <begin position="9"/>
        <end position="32"/>
    </location>
</feature>
<keyword evidence="1" id="KW-0812">Transmembrane</keyword>
<keyword evidence="1" id="KW-0472">Membrane</keyword>
<sequence>MGTINWKAAIWAGVISGLIFMMLEMIMVPLFLGGSAWAPPRMIAAIILGEGVLPPPATFDFGVFMAALVLHMMLSIIYAIVIAFIVKNMTLGKALAVGAVIGLLIYFVNFYIMTGLFPWFAMARNWVSAFAHVSFGIGAAWAYIKLQEHYTHGVHTNSTSSI</sequence>
<protein>
    <recommendedName>
        <fullName evidence="4">Sodium:proline symporter</fullName>
    </recommendedName>
</protein>
<evidence type="ECO:0000313" key="2">
    <source>
        <dbReference type="EMBL" id="MFD2515784.1"/>
    </source>
</evidence>
<gene>
    <name evidence="2" type="ORF">ACFSRY_18070</name>
</gene>
<evidence type="ECO:0000313" key="3">
    <source>
        <dbReference type="Proteomes" id="UP001597544"/>
    </source>
</evidence>
<comment type="caution">
    <text evidence="2">The sequence shown here is derived from an EMBL/GenBank/DDBJ whole genome shotgun (WGS) entry which is preliminary data.</text>
</comment>
<feature type="transmembrane region" description="Helical" evidence="1">
    <location>
        <begin position="95"/>
        <end position="120"/>
    </location>
</feature>
<feature type="transmembrane region" description="Helical" evidence="1">
    <location>
        <begin position="61"/>
        <end position="86"/>
    </location>
</feature>
<feature type="transmembrane region" description="Helical" evidence="1">
    <location>
        <begin position="126"/>
        <end position="144"/>
    </location>
</feature>
<dbReference type="EMBL" id="JBHULU010000022">
    <property type="protein sequence ID" value="MFD2515784.1"/>
    <property type="molecule type" value="Genomic_DNA"/>
</dbReference>
<dbReference type="Proteomes" id="UP001597544">
    <property type="component" value="Unassembled WGS sequence"/>
</dbReference>
<evidence type="ECO:0008006" key="4">
    <source>
        <dbReference type="Google" id="ProtNLM"/>
    </source>
</evidence>
<proteinExistence type="predicted"/>
<evidence type="ECO:0000256" key="1">
    <source>
        <dbReference type="SAM" id="Phobius"/>
    </source>
</evidence>
<keyword evidence="3" id="KW-1185">Reference proteome</keyword>